<evidence type="ECO:0000313" key="1">
    <source>
        <dbReference type="EMBL" id="CAB4159346.1"/>
    </source>
</evidence>
<protein>
    <submittedName>
        <fullName evidence="1">Uncharacterized protein</fullName>
    </submittedName>
</protein>
<proteinExistence type="predicted"/>
<gene>
    <name evidence="1" type="ORF">UFOVP713_81</name>
</gene>
<feature type="non-terminal residue" evidence="1">
    <location>
        <position position="164"/>
    </location>
</feature>
<organism evidence="1">
    <name type="scientific">uncultured Caudovirales phage</name>
    <dbReference type="NCBI Taxonomy" id="2100421"/>
    <lineage>
        <taxon>Viruses</taxon>
        <taxon>Duplodnaviria</taxon>
        <taxon>Heunggongvirae</taxon>
        <taxon>Uroviricota</taxon>
        <taxon>Caudoviricetes</taxon>
        <taxon>Peduoviridae</taxon>
        <taxon>Maltschvirus</taxon>
        <taxon>Maltschvirus maltsch</taxon>
    </lineage>
</organism>
<name>A0A6J5NNP9_9CAUD</name>
<accession>A0A6J5NNP9</accession>
<sequence>MELQPQQIDVEIEEVEMIDPEVEREKKEERLQAFGRTLSKQRDEWVRDRYSYGVDKRWIEDEDQYNGKDNINKAASQMMTSVEQGYPVTTQGAKPHRSTVFIGMTRQKTNAAEARVADILLPTDDRNWGITPTPNPYLMNMLKDERAATDKGPMGQQMGQQPGM</sequence>
<reference evidence="1" key="1">
    <citation type="submission" date="2020-04" db="EMBL/GenBank/DDBJ databases">
        <authorList>
            <person name="Chiriac C."/>
            <person name="Salcher M."/>
            <person name="Ghai R."/>
            <person name="Kavagutti S V."/>
        </authorList>
    </citation>
    <scope>NUCLEOTIDE SEQUENCE</scope>
</reference>
<dbReference type="EMBL" id="LR796676">
    <property type="protein sequence ID" value="CAB4159346.1"/>
    <property type="molecule type" value="Genomic_DNA"/>
</dbReference>